<sequence>MLDNRVNEISAQLDNAQTLREEASALLAKYQRDQRDAEKIAAEMIAHAEEEVKLLAGEAKVQIGTMVERRTKLAEQKIAQSEANALKEIQQLSVEVATAAARKLIAGNMKKADHDALITADTDKLDNQLH</sequence>
<evidence type="ECO:0000256" key="9">
    <source>
        <dbReference type="ARBA" id="ARBA00025198"/>
    </source>
</evidence>
<dbReference type="GO" id="GO:0045259">
    <property type="term" value="C:proton-transporting ATP synthase complex"/>
    <property type="evidence" value="ECO:0007669"/>
    <property type="project" value="UniProtKB-KW"/>
</dbReference>
<evidence type="ECO:0000256" key="2">
    <source>
        <dbReference type="ARBA" id="ARBA00022448"/>
    </source>
</evidence>
<evidence type="ECO:0000256" key="3">
    <source>
        <dbReference type="ARBA" id="ARBA00022547"/>
    </source>
</evidence>
<organism evidence="11">
    <name type="scientific">hydrothermal vent metagenome</name>
    <dbReference type="NCBI Taxonomy" id="652676"/>
    <lineage>
        <taxon>unclassified sequences</taxon>
        <taxon>metagenomes</taxon>
        <taxon>ecological metagenomes</taxon>
    </lineage>
</organism>
<protein>
    <recommendedName>
        <fullName evidence="12">ATP synthase F0 sector subunit b</fullName>
    </recommendedName>
</protein>
<dbReference type="CDD" id="cd06503">
    <property type="entry name" value="ATP-synt_Fo_b"/>
    <property type="match status" value="1"/>
</dbReference>
<accession>A0A3B0RSZ9</accession>
<dbReference type="AlphaFoldDB" id="A0A3B0RSZ9"/>
<name>A0A3B0RSZ9_9ZZZZ</name>
<comment type="subcellular location">
    <subcellularLocation>
        <location evidence="1">Membrane</location>
        <topology evidence="1">Single-pass membrane protein</topology>
    </subcellularLocation>
</comment>
<dbReference type="GO" id="GO:0015078">
    <property type="term" value="F:proton transmembrane transporter activity"/>
    <property type="evidence" value="ECO:0007669"/>
    <property type="project" value="InterPro"/>
</dbReference>
<reference evidence="11" key="1">
    <citation type="submission" date="2018-06" db="EMBL/GenBank/DDBJ databases">
        <authorList>
            <person name="Zhirakovskaya E."/>
        </authorList>
    </citation>
    <scope>NUCLEOTIDE SEQUENCE</scope>
</reference>
<keyword evidence="4" id="KW-0812">Transmembrane</keyword>
<evidence type="ECO:0008006" key="12">
    <source>
        <dbReference type="Google" id="ProtNLM"/>
    </source>
</evidence>
<keyword evidence="3" id="KW-0138">CF(0)</keyword>
<evidence type="ECO:0000313" key="11">
    <source>
        <dbReference type="EMBL" id="VAV96600.1"/>
    </source>
</evidence>
<keyword evidence="2" id="KW-0813">Transport</keyword>
<gene>
    <name evidence="11" type="ORF">MNBD_ALPHA02-1803</name>
</gene>
<evidence type="ECO:0000256" key="6">
    <source>
        <dbReference type="ARBA" id="ARBA00022989"/>
    </source>
</evidence>
<evidence type="ECO:0000256" key="10">
    <source>
        <dbReference type="SAM" id="Coils"/>
    </source>
</evidence>
<comment type="function">
    <text evidence="9">F(1)F(0) ATP synthase produces ATP from ADP in the presence of a proton or sodium gradient. F-type ATPases consist of two structural domains, F(1) containing the extramembraneous catalytic core and F(0) containing the membrane proton channel, linked together by a central stalk and a peripheral stalk. During catalysis, ATP synthesis in the catalytic domain of F(1) is coupled via a rotary mechanism of the central stalk subunits to proton translocation.</text>
</comment>
<proteinExistence type="predicted"/>
<evidence type="ECO:0000256" key="7">
    <source>
        <dbReference type="ARBA" id="ARBA00023065"/>
    </source>
</evidence>
<feature type="coiled-coil region" evidence="10">
    <location>
        <begin position="6"/>
        <end position="40"/>
    </location>
</feature>
<evidence type="ECO:0000256" key="5">
    <source>
        <dbReference type="ARBA" id="ARBA00022781"/>
    </source>
</evidence>
<dbReference type="EMBL" id="UOED01000108">
    <property type="protein sequence ID" value="VAV96600.1"/>
    <property type="molecule type" value="Genomic_DNA"/>
</dbReference>
<dbReference type="InterPro" id="IPR002146">
    <property type="entry name" value="ATP_synth_b/b'su_bac/chlpt"/>
</dbReference>
<evidence type="ECO:0000256" key="1">
    <source>
        <dbReference type="ARBA" id="ARBA00004167"/>
    </source>
</evidence>
<evidence type="ECO:0000256" key="8">
    <source>
        <dbReference type="ARBA" id="ARBA00023136"/>
    </source>
</evidence>
<keyword evidence="7" id="KW-0406">Ion transport</keyword>
<dbReference type="Pfam" id="PF00430">
    <property type="entry name" value="ATP-synt_B"/>
    <property type="match status" value="1"/>
</dbReference>
<keyword evidence="8" id="KW-0472">Membrane</keyword>
<dbReference type="GO" id="GO:0015986">
    <property type="term" value="P:proton motive force-driven ATP synthesis"/>
    <property type="evidence" value="ECO:0007669"/>
    <property type="project" value="InterPro"/>
</dbReference>
<keyword evidence="10" id="KW-0175">Coiled coil</keyword>
<keyword evidence="5" id="KW-0375">Hydrogen ion transport</keyword>
<keyword evidence="6" id="KW-1133">Transmembrane helix</keyword>
<evidence type="ECO:0000256" key="4">
    <source>
        <dbReference type="ARBA" id="ARBA00022692"/>
    </source>
</evidence>